<name>A0A235EW67_9RHOO</name>
<comment type="caution">
    <text evidence="2">The sequence shown here is derived from an EMBL/GenBank/DDBJ whole genome shotgun (WGS) entry which is preliminary data.</text>
</comment>
<dbReference type="EMBL" id="NOIH01000015">
    <property type="protein sequence ID" value="OYD53269.1"/>
    <property type="molecule type" value="Genomic_DNA"/>
</dbReference>
<feature type="transmembrane region" description="Helical" evidence="1">
    <location>
        <begin position="89"/>
        <end position="107"/>
    </location>
</feature>
<keyword evidence="1" id="KW-1133">Transmembrane helix</keyword>
<protein>
    <recommendedName>
        <fullName evidence="4">Holin</fullName>
    </recommendedName>
</protein>
<evidence type="ECO:0000313" key="3">
    <source>
        <dbReference type="Proteomes" id="UP000215181"/>
    </source>
</evidence>
<organism evidence="2 3">
    <name type="scientific">Thauera propionica</name>
    <dbReference type="NCBI Taxonomy" id="2019431"/>
    <lineage>
        <taxon>Bacteria</taxon>
        <taxon>Pseudomonadati</taxon>
        <taxon>Pseudomonadota</taxon>
        <taxon>Betaproteobacteria</taxon>
        <taxon>Rhodocyclales</taxon>
        <taxon>Zoogloeaceae</taxon>
        <taxon>Thauera</taxon>
    </lineage>
</organism>
<keyword evidence="1" id="KW-0472">Membrane</keyword>
<evidence type="ECO:0008006" key="4">
    <source>
        <dbReference type="Google" id="ProtNLM"/>
    </source>
</evidence>
<evidence type="ECO:0000256" key="1">
    <source>
        <dbReference type="SAM" id="Phobius"/>
    </source>
</evidence>
<feature type="transmembrane region" description="Helical" evidence="1">
    <location>
        <begin position="12"/>
        <end position="42"/>
    </location>
</feature>
<gene>
    <name evidence="2" type="ORF">CGK74_13725</name>
</gene>
<reference evidence="2 3" key="1">
    <citation type="submission" date="2017-07" db="EMBL/GenBank/DDBJ databases">
        <title>Thauera sp. KNDSS-Mac4 genome sequence and assembly.</title>
        <authorList>
            <person name="Mayilraj S."/>
        </authorList>
    </citation>
    <scope>NUCLEOTIDE SEQUENCE [LARGE SCALE GENOMIC DNA]</scope>
    <source>
        <strain evidence="2 3">KNDSS-Mac4</strain>
    </source>
</reference>
<keyword evidence="1" id="KW-0812">Transmembrane</keyword>
<evidence type="ECO:0000313" key="2">
    <source>
        <dbReference type="EMBL" id="OYD53269.1"/>
    </source>
</evidence>
<dbReference type="RefSeq" id="WP_094269010.1">
    <property type="nucleotide sequence ID" value="NZ_NOIH01000015.1"/>
</dbReference>
<sequence>MTDPISPPAIGLTAAGITLFGVATGLDPVLLFAGAGGGWWAMTYQPVLGALDRLSRIGISALVGGWGSPLAVGYAAGAGWLPEAVPQQAAGFPVALGIGLLAVDVIGRGVLRLAQRKAEEIAK</sequence>
<dbReference type="AlphaFoldDB" id="A0A235EW67"/>
<keyword evidence="3" id="KW-1185">Reference proteome</keyword>
<dbReference type="Proteomes" id="UP000215181">
    <property type="component" value="Unassembled WGS sequence"/>
</dbReference>
<proteinExistence type="predicted"/>
<feature type="transmembrane region" description="Helical" evidence="1">
    <location>
        <begin position="54"/>
        <end position="77"/>
    </location>
</feature>
<accession>A0A235EW67</accession>